<name>A0A1G7H1I1_9FLAO</name>
<dbReference type="Proteomes" id="UP000182114">
    <property type="component" value="Unassembled WGS sequence"/>
</dbReference>
<sequence>MYRILFLCVLALMVSCKEELINPPENLIAKDKMSAILYDLALVTAAKNTSVDVLKENKIEAMKYIYTKHDIDSLQFVQSDVYYASYPAVYGEIYKSVEEKLKADIKVIDDAKKEQRTLDSIERVRKPKKLDSIKAGKPIKSKAN</sequence>
<reference evidence="3" key="1">
    <citation type="submission" date="2016-10" db="EMBL/GenBank/DDBJ databases">
        <authorList>
            <person name="Varghese N."/>
            <person name="Submissions S."/>
        </authorList>
    </citation>
    <scope>NUCLEOTIDE SEQUENCE [LARGE SCALE GENOMIC DNA]</scope>
    <source>
        <strain evidence="3">DSM 24729</strain>
    </source>
</reference>
<dbReference type="PROSITE" id="PS51257">
    <property type="entry name" value="PROKAR_LIPOPROTEIN"/>
    <property type="match status" value="1"/>
</dbReference>
<dbReference type="AlphaFoldDB" id="A0A1G7H1I1"/>
<evidence type="ECO:0000259" key="1">
    <source>
        <dbReference type="Pfam" id="PF14129"/>
    </source>
</evidence>
<dbReference type="InterPro" id="IPR025381">
    <property type="entry name" value="DUF4296"/>
</dbReference>
<feature type="domain" description="DUF4296" evidence="1">
    <location>
        <begin position="24"/>
        <end position="104"/>
    </location>
</feature>
<evidence type="ECO:0000313" key="2">
    <source>
        <dbReference type="EMBL" id="SDE94280.1"/>
    </source>
</evidence>
<protein>
    <recommendedName>
        <fullName evidence="1">DUF4296 domain-containing protein</fullName>
    </recommendedName>
</protein>
<proteinExistence type="predicted"/>
<dbReference type="EMBL" id="FNBD01000005">
    <property type="protein sequence ID" value="SDE94280.1"/>
    <property type="molecule type" value="Genomic_DNA"/>
</dbReference>
<gene>
    <name evidence="2" type="ORF">SAMN04487992_105212</name>
</gene>
<dbReference type="eggNOG" id="ENOG50330B6">
    <property type="taxonomic scope" value="Bacteria"/>
</dbReference>
<dbReference type="Pfam" id="PF14129">
    <property type="entry name" value="DUF4296"/>
    <property type="match status" value="1"/>
</dbReference>
<dbReference type="RefSeq" id="WP_029447852.1">
    <property type="nucleotide sequence ID" value="NZ_CANLMK010000003.1"/>
</dbReference>
<organism evidence="2 3">
    <name type="scientific">Cellulophaga baltica</name>
    <dbReference type="NCBI Taxonomy" id="76594"/>
    <lineage>
        <taxon>Bacteria</taxon>
        <taxon>Pseudomonadati</taxon>
        <taxon>Bacteroidota</taxon>
        <taxon>Flavobacteriia</taxon>
        <taxon>Flavobacteriales</taxon>
        <taxon>Flavobacteriaceae</taxon>
        <taxon>Cellulophaga</taxon>
    </lineage>
</organism>
<accession>A0A1G7H1I1</accession>
<keyword evidence="3" id="KW-1185">Reference proteome</keyword>
<evidence type="ECO:0000313" key="3">
    <source>
        <dbReference type="Proteomes" id="UP000182114"/>
    </source>
</evidence>